<reference evidence="2 3" key="2">
    <citation type="journal article" date="2013" name="Plant Cell Physiol.">
        <title>Rice Annotation Project Database (RAP-DB): an integrative and interactive database for rice genomics.</title>
        <authorList>
            <person name="Sakai H."/>
            <person name="Lee S.S."/>
            <person name="Tanaka T."/>
            <person name="Numa H."/>
            <person name="Kim J."/>
            <person name="Kawahara Y."/>
            <person name="Wakimoto H."/>
            <person name="Yang C.C."/>
            <person name="Iwamoto M."/>
            <person name="Abe T."/>
            <person name="Yamada Y."/>
            <person name="Muto A."/>
            <person name="Inokuchi H."/>
            <person name="Ikemura T."/>
            <person name="Matsumoto T."/>
            <person name="Sasaki T."/>
            <person name="Itoh T."/>
        </authorList>
    </citation>
    <scope>NUCLEOTIDE SEQUENCE [LARGE SCALE GENOMIC DNA]</scope>
    <source>
        <strain evidence="3">cv. Nipponbare</strain>
    </source>
</reference>
<accession>A0A0P0XKL6</accession>
<dbReference type="PaxDb" id="39947-A0A0P0XKL6"/>
<dbReference type="EMBL" id="AP014965">
    <property type="protein sequence ID" value="BAT07351.1"/>
    <property type="molecule type" value="Genomic_DNA"/>
</dbReference>
<keyword evidence="3" id="KW-1185">Reference proteome</keyword>
<evidence type="ECO:0000313" key="3">
    <source>
        <dbReference type="Proteomes" id="UP000059680"/>
    </source>
</evidence>
<sequence length="116" mass="11869">MASSSLVADGSDVAVMASSATMSMASGNTDDDDSRCSKSSRARATERWTSAALWRVAGGGTGEGRSGEVEARGAATEREHGGVVCARGGVGAVERAEPEPRACSRGAPQNQIHQFL</sequence>
<dbReference type="InParanoid" id="A0A0P0XKL6"/>
<name>A0A0P0XKL6_ORYSJ</name>
<feature type="compositionally biased region" description="Basic and acidic residues" evidence="1">
    <location>
        <begin position="65"/>
        <end position="78"/>
    </location>
</feature>
<organism evidence="2 3">
    <name type="scientific">Oryza sativa subsp. japonica</name>
    <name type="common">Rice</name>
    <dbReference type="NCBI Taxonomy" id="39947"/>
    <lineage>
        <taxon>Eukaryota</taxon>
        <taxon>Viridiplantae</taxon>
        <taxon>Streptophyta</taxon>
        <taxon>Embryophyta</taxon>
        <taxon>Tracheophyta</taxon>
        <taxon>Spermatophyta</taxon>
        <taxon>Magnoliopsida</taxon>
        <taxon>Liliopsida</taxon>
        <taxon>Poales</taxon>
        <taxon>Poaceae</taxon>
        <taxon>BOP clade</taxon>
        <taxon>Oryzoideae</taxon>
        <taxon>Oryzeae</taxon>
        <taxon>Oryzinae</taxon>
        <taxon>Oryza</taxon>
        <taxon>Oryza sativa</taxon>
    </lineage>
</organism>
<gene>
    <name evidence="2" type="ordered locus">Os09g0305601</name>
    <name evidence="2" type="ORF">OSNPB_090305601</name>
</gene>
<protein>
    <submittedName>
        <fullName evidence="2">Os09g0305601 protein</fullName>
    </submittedName>
</protein>
<reference evidence="3" key="1">
    <citation type="journal article" date="2005" name="Nature">
        <title>The map-based sequence of the rice genome.</title>
        <authorList>
            <consortium name="International rice genome sequencing project (IRGSP)"/>
            <person name="Matsumoto T."/>
            <person name="Wu J."/>
            <person name="Kanamori H."/>
            <person name="Katayose Y."/>
            <person name="Fujisawa M."/>
            <person name="Namiki N."/>
            <person name="Mizuno H."/>
            <person name="Yamamoto K."/>
            <person name="Antonio B.A."/>
            <person name="Baba T."/>
            <person name="Sakata K."/>
            <person name="Nagamura Y."/>
            <person name="Aoki H."/>
            <person name="Arikawa K."/>
            <person name="Arita K."/>
            <person name="Bito T."/>
            <person name="Chiden Y."/>
            <person name="Fujitsuka N."/>
            <person name="Fukunaka R."/>
            <person name="Hamada M."/>
            <person name="Harada C."/>
            <person name="Hayashi A."/>
            <person name="Hijishita S."/>
            <person name="Honda M."/>
            <person name="Hosokawa S."/>
            <person name="Ichikawa Y."/>
            <person name="Idonuma A."/>
            <person name="Iijima M."/>
            <person name="Ikeda M."/>
            <person name="Ikeno M."/>
            <person name="Ito K."/>
            <person name="Ito S."/>
            <person name="Ito T."/>
            <person name="Ito Y."/>
            <person name="Ito Y."/>
            <person name="Iwabuchi A."/>
            <person name="Kamiya K."/>
            <person name="Karasawa W."/>
            <person name="Kurita K."/>
            <person name="Katagiri S."/>
            <person name="Kikuta A."/>
            <person name="Kobayashi H."/>
            <person name="Kobayashi N."/>
            <person name="Machita K."/>
            <person name="Maehara T."/>
            <person name="Masukawa M."/>
            <person name="Mizubayashi T."/>
            <person name="Mukai Y."/>
            <person name="Nagasaki H."/>
            <person name="Nagata Y."/>
            <person name="Naito S."/>
            <person name="Nakashima M."/>
            <person name="Nakama Y."/>
            <person name="Nakamichi Y."/>
            <person name="Nakamura M."/>
            <person name="Meguro A."/>
            <person name="Negishi M."/>
            <person name="Ohta I."/>
            <person name="Ohta T."/>
            <person name="Okamoto M."/>
            <person name="Ono N."/>
            <person name="Saji S."/>
            <person name="Sakaguchi M."/>
            <person name="Sakai K."/>
            <person name="Shibata M."/>
            <person name="Shimokawa T."/>
            <person name="Song J."/>
            <person name="Takazaki Y."/>
            <person name="Terasawa K."/>
            <person name="Tsugane M."/>
            <person name="Tsuji K."/>
            <person name="Ueda S."/>
            <person name="Waki K."/>
            <person name="Yamagata H."/>
            <person name="Yamamoto M."/>
            <person name="Yamamoto S."/>
            <person name="Yamane H."/>
            <person name="Yoshiki S."/>
            <person name="Yoshihara R."/>
            <person name="Yukawa K."/>
            <person name="Zhong H."/>
            <person name="Yano M."/>
            <person name="Yuan Q."/>
            <person name="Ouyang S."/>
            <person name="Liu J."/>
            <person name="Jones K.M."/>
            <person name="Gansberger K."/>
            <person name="Moffat K."/>
            <person name="Hill J."/>
            <person name="Bera J."/>
            <person name="Fadrosh D."/>
            <person name="Jin S."/>
            <person name="Johri S."/>
            <person name="Kim M."/>
            <person name="Overton L."/>
            <person name="Reardon M."/>
            <person name="Tsitrin T."/>
            <person name="Vuong H."/>
            <person name="Weaver B."/>
            <person name="Ciecko A."/>
            <person name="Tallon L."/>
            <person name="Jackson J."/>
            <person name="Pai G."/>
            <person name="Aken S.V."/>
            <person name="Utterback T."/>
            <person name="Reidmuller S."/>
            <person name="Feldblyum T."/>
            <person name="Hsiao J."/>
            <person name="Zismann V."/>
            <person name="Iobst S."/>
            <person name="de Vazeille A.R."/>
            <person name="Buell C.R."/>
            <person name="Ying K."/>
            <person name="Li Y."/>
            <person name="Lu T."/>
            <person name="Huang Y."/>
            <person name="Zhao Q."/>
            <person name="Feng Q."/>
            <person name="Zhang L."/>
            <person name="Zhu J."/>
            <person name="Weng Q."/>
            <person name="Mu J."/>
            <person name="Lu Y."/>
            <person name="Fan D."/>
            <person name="Liu Y."/>
            <person name="Guan J."/>
            <person name="Zhang Y."/>
            <person name="Yu S."/>
            <person name="Liu X."/>
            <person name="Zhang Y."/>
            <person name="Hong G."/>
            <person name="Han B."/>
            <person name="Choisne N."/>
            <person name="Demange N."/>
            <person name="Orjeda G."/>
            <person name="Samain S."/>
            <person name="Cattolico L."/>
            <person name="Pelletier E."/>
            <person name="Couloux A."/>
            <person name="Segurens B."/>
            <person name="Wincker P."/>
            <person name="D'Hont A."/>
            <person name="Scarpelli C."/>
            <person name="Weissenbach J."/>
            <person name="Salanoubat M."/>
            <person name="Quetier F."/>
            <person name="Yu Y."/>
            <person name="Kim H.R."/>
            <person name="Rambo T."/>
            <person name="Currie J."/>
            <person name="Collura K."/>
            <person name="Luo M."/>
            <person name="Yang T."/>
            <person name="Ammiraju J.S.S."/>
            <person name="Engler F."/>
            <person name="Soderlund C."/>
            <person name="Wing R.A."/>
            <person name="Palmer L.E."/>
            <person name="de la Bastide M."/>
            <person name="Spiegel L."/>
            <person name="Nascimento L."/>
            <person name="Zutavern T."/>
            <person name="O'Shaughnessy A."/>
            <person name="Dike S."/>
            <person name="Dedhia N."/>
            <person name="Preston R."/>
            <person name="Balija V."/>
            <person name="McCombie W.R."/>
            <person name="Chow T."/>
            <person name="Chen H."/>
            <person name="Chung M."/>
            <person name="Chen C."/>
            <person name="Shaw J."/>
            <person name="Wu H."/>
            <person name="Hsiao K."/>
            <person name="Chao Y."/>
            <person name="Chu M."/>
            <person name="Cheng C."/>
            <person name="Hour A."/>
            <person name="Lee P."/>
            <person name="Lin S."/>
            <person name="Lin Y."/>
            <person name="Liou J."/>
            <person name="Liu S."/>
            <person name="Hsing Y."/>
            <person name="Raghuvanshi S."/>
            <person name="Mohanty A."/>
            <person name="Bharti A.K."/>
            <person name="Gaur A."/>
            <person name="Gupta V."/>
            <person name="Kumar D."/>
            <person name="Ravi V."/>
            <person name="Vij S."/>
            <person name="Kapur A."/>
            <person name="Khurana P."/>
            <person name="Khurana P."/>
            <person name="Khurana J.P."/>
            <person name="Tyagi A.K."/>
            <person name="Gaikwad K."/>
            <person name="Singh A."/>
            <person name="Dalal V."/>
            <person name="Srivastava S."/>
            <person name="Dixit A."/>
            <person name="Pal A.K."/>
            <person name="Ghazi I.A."/>
            <person name="Yadav M."/>
            <person name="Pandit A."/>
            <person name="Bhargava A."/>
            <person name="Sureshbabu K."/>
            <person name="Batra K."/>
            <person name="Sharma T.R."/>
            <person name="Mohapatra T."/>
            <person name="Singh N.K."/>
            <person name="Messing J."/>
            <person name="Nelson A.B."/>
            <person name="Fuks G."/>
            <person name="Kavchok S."/>
            <person name="Keizer G."/>
            <person name="Linton E."/>
            <person name="Llaca V."/>
            <person name="Song R."/>
            <person name="Tanyolac B."/>
            <person name="Young S."/>
            <person name="Ho-Il K."/>
            <person name="Hahn J.H."/>
            <person name="Sangsakoo G."/>
            <person name="Vanavichit A."/>
            <person name="de Mattos Luiz.A.T."/>
            <person name="Zimmer P.D."/>
            <person name="Malone G."/>
            <person name="Dellagostin O."/>
            <person name="de Oliveira A.C."/>
            <person name="Bevan M."/>
            <person name="Bancroft I."/>
            <person name="Minx P."/>
            <person name="Cordum H."/>
            <person name="Wilson R."/>
            <person name="Cheng Z."/>
            <person name="Jin W."/>
            <person name="Jiang J."/>
            <person name="Leong S.A."/>
            <person name="Iwama H."/>
            <person name="Gojobori T."/>
            <person name="Itoh T."/>
            <person name="Niimura Y."/>
            <person name="Fujii Y."/>
            <person name="Habara T."/>
            <person name="Sakai H."/>
            <person name="Sato Y."/>
            <person name="Wilson G."/>
            <person name="Kumar K."/>
            <person name="McCouch S."/>
            <person name="Juretic N."/>
            <person name="Hoen D."/>
            <person name="Wright S."/>
            <person name="Bruskiewich R."/>
            <person name="Bureau T."/>
            <person name="Miyao A."/>
            <person name="Hirochika H."/>
            <person name="Nishikawa T."/>
            <person name="Kadowaki K."/>
            <person name="Sugiura M."/>
            <person name="Burr B."/>
            <person name="Sasaki T."/>
        </authorList>
    </citation>
    <scope>NUCLEOTIDE SEQUENCE [LARGE SCALE GENOMIC DNA]</scope>
    <source>
        <strain evidence="3">cv. Nipponbare</strain>
    </source>
</reference>
<reference evidence="2 3" key="3">
    <citation type="journal article" date="2013" name="Rice">
        <title>Improvement of the Oryza sativa Nipponbare reference genome using next generation sequence and optical map data.</title>
        <authorList>
            <person name="Kawahara Y."/>
            <person name="de la Bastide M."/>
            <person name="Hamilton J.P."/>
            <person name="Kanamori H."/>
            <person name="McCombie W.R."/>
            <person name="Ouyang S."/>
            <person name="Schwartz D.C."/>
            <person name="Tanaka T."/>
            <person name="Wu J."/>
            <person name="Zhou S."/>
            <person name="Childs K.L."/>
            <person name="Davidson R.M."/>
            <person name="Lin H."/>
            <person name="Quesada-Ocampo L."/>
            <person name="Vaillancourt B."/>
            <person name="Sakai H."/>
            <person name="Lee S.S."/>
            <person name="Kim J."/>
            <person name="Numa H."/>
            <person name="Itoh T."/>
            <person name="Buell C.R."/>
            <person name="Matsumoto T."/>
        </authorList>
    </citation>
    <scope>NUCLEOTIDE SEQUENCE [LARGE SCALE GENOMIC DNA]</scope>
    <source>
        <strain evidence="3">cv. Nipponbare</strain>
    </source>
</reference>
<feature type="compositionally biased region" description="Polar residues" evidence="1">
    <location>
        <begin position="107"/>
        <end position="116"/>
    </location>
</feature>
<feature type="region of interest" description="Disordered" evidence="1">
    <location>
        <begin position="97"/>
        <end position="116"/>
    </location>
</feature>
<dbReference type="Proteomes" id="UP000059680">
    <property type="component" value="Chromosome 9"/>
</dbReference>
<evidence type="ECO:0000313" key="2">
    <source>
        <dbReference type="EMBL" id="BAT07351.1"/>
    </source>
</evidence>
<proteinExistence type="predicted"/>
<dbReference type="AlphaFoldDB" id="A0A0P0XKL6"/>
<feature type="region of interest" description="Disordered" evidence="1">
    <location>
        <begin position="23"/>
        <end position="78"/>
    </location>
</feature>
<evidence type="ECO:0000256" key="1">
    <source>
        <dbReference type="SAM" id="MobiDB-lite"/>
    </source>
</evidence>